<evidence type="ECO:0000256" key="2">
    <source>
        <dbReference type="ARBA" id="ARBA00004642"/>
    </source>
</evidence>
<dbReference type="GO" id="GO:0002039">
    <property type="term" value="F:p53 binding"/>
    <property type="evidence" value="ECO:0007669"/>
    <property type="project" value="Ensembl"/>
</dbReference>
<dbReference type="GO" id="GO:1901837">
    <property type="term" value="P:negative regulation of transcription of nucleolar large rRNA by RNA polymerase I"/>
    <property type="evidence" value="ECO:0007669"/>
    <property type="project" value="Ensembl"/>
</dbReference>
<dbReference type="GO" id="GO:1903006">
    <property type="term" value="P:positive regulation of protein K63-linked deubiquitination"/>
    <property type="evidence" value="ECO:0007669"/>
    <property type="project" value="Ensembl"/>
</dbReference>
<dbReference type="GO" id="GO:0032435">
    <property type="term" value="P:negative regulation of proteasomal ubiquitin-dependent protein catabolic process"/>
    <property type="evidence" value="ECO:0007669"/>
    <property type="project" value="Ensembl"/>
</dbReference>
<dbReference type="GO" id="GO:0033553">
    <property type="term" value="C:rDNA heterochromatin"/>
    <property type="evidence" value="ECO:0007669"/>
    <property type="project" value="Ensembl"/>
</dbReference>
<dbReference type="GO" id="GO:1902570">
    <property type="term" value="P:protein localization to nucleolus"/>
    <property type="evidence" value="ECO:0007669"/>
    <property type="project" value="Ensembl"/>
</dbReference>
<dbReference type="GO" id="GO:1903715">
    <property type="term" value="P:regulation of aerobic respiration"/>
    <property type="evidence" value="ECO:0007669"/>
    <property type="project" value="Ensembl"/>
</dbReference>
<keyword evidence="6" id="KW-0539">Nucleus</keyword>
<dbReference type="GO" id="GO:0005654">
    <property type="term" value="C:nucleoplasm"/>
    <property type="evidence" value="ECO:0007669"/>
    <property type="project" value="UniProtKB-SubCell"/>
</dbReference>
<reference evidence="8" key="3">
    <citation type="submission" date="2025-09" db="UniProtKB">
        <authorList>
            <consortium name="Ensembl"/>
        </authorList>
    </citation>
    <scope>IDENTIFICATION</scope>
    <source>
        <strain evidence="8">broiler</strain>
    </source>
</reference>
<dbReference type="GeneTree" id="ENSGT00390000017267"/>
<dbReference type="AlphaFoldDB" id="A0A8V0Y4X1"/>
<dbReference type="GO" id="GO:0005829">
    <property type="term" value="C:cytosol"/>
    <property type="evidence" value="ECO:0007669"/>
    <property type="project" value="Ensembl"/>
</dbReference>
<feature type="region of interest" description="Disordered" evidence="7">
    <location>
        <begin position="385"/>
        <end position="441"/>
    </location>
</feature>
<keyword evidence="5" id="KW-0690">Ribosome biogenesis</keyword>
<dbReference type="GO" id="GO:0006281">
    <property type="term" value="P:DNA repair"/>
    <property type="evidence" value="ECO:0007669"/>
    <property type="project" value="Ensembl"/>
</dbReference>
<feature type="compositionally biased region" description="Basic and acidic residues" evidence="7">
    <location>
        <begin position="259"/>
        <end position="272"/>
    </location>
</feature>
<dbReference type="Ensembl" id="ENSGALT00010019555.1">
    <property type="protein sequence ID" value="ENSGALP00010011103.1"/>
    <property type="gene ID" value="ENSGALG00010008186.1"/>
</dbReference>
<dbReference type="GO" id="GO:0031333">
    <property type="term" value="P:negative regulation of protein-containing complex assembly"/>
    <property type="evidence" value="ECO:0007669"/>
    <property type="project" value="Ensembl"/>
</dbReference>
<dbReference type="GO" id="GO:0006364">
    <property type="term" value="P:rRNA processing"/>
    <property type="evidence" value="ECO:0000318"/>
    <property type="project" value="GO_Central"/>
</dbReference>
<dbReference type="Pfam" id="PF07767">
    <property type="entry name" value="Nop53"/>
    <property type="match status" value="1"/>
</dbReference>
<keyword evidence="9" id="KW-1185">Reference proteome</keyword>
<dbReference type="PANTHER" id="PTHR14211">
    <property type="entry name" value="GLIOMA SUPPRESSOR CANDIDATE REGION GENE 2"/>
    <property type="match status" value="1"/>
</dbReference>
<dbReference type="GO" id="GO:0051898">
    <property type="term" value="P:negative regulation of phosphatidylinositol 3-kinase/protein kinase B signal transduction"/>
    <property type="evidence" value="ECO:0007669"/>
    <property type="project" value="Ensembl"/>
</dbReference>
<evidence type="ECO:0000256" key="1">
    <source>
        <dbReference type="ARBA" id="ARBA00004604"/>
    </source>
</evidence>
<dbReference type="GO" id="GO:0008097">
    <property type="term" value="F:5S rRNA binding"/>
    <property type="evidence" value="ECO:0000318"/>
    <property type="project" value="GO_Central"/>
</dbReference>
<feature type="compositionally biased region" description="Acidic residues" evidence="7">
    <location>
        <begin position="385"/>
        <end position="400"/>
    </location>
</feature>
<dbReference type="PANTHER" id="PTHR14211:SF7">
    <property type="entry name" value="RIBOSOME BIOGENESIS PROTEIN NOP53"/>
    <property type="match status" value="1"/>
</dbReference>
<dbReference type="GO" id="GO:1901797">
    <property type="term" value="P:negative regulation of signal transduction by p53 class mediator"/>
    <property type="evidence" value="ECO:0007669"/>
    <property type="project" value="Ensembl"/>
</dbReference>
<evidence type="ECO:0000256" key="4">
    <source>
        <dbReference type="ARBA" id="ARBA00018339"/>
    </source>
</evidence>
<dbReference type="GO" id="GO:0000027">
    <property type="term" value="P:ribosomal large subunit assembly"/>
    <property type="evidence" value="ECO:0000318"/>
    <property type="project" value="GO_Central"/>
</dbReference>
<evidence type="ECO:0000313" key="9">
    <source>
        <dbReference type="Proteomes" id="UP000000539"/>
    </source>
</evidence>
<dbReference type="OrthoDB" id="5072at2759"/>
<feature type="compositionally biased region" description="Basic and acidic residues" evidence="7">
    <location>
        <begin position="421"/>
        <end position="441"/>
    </location>
</feature>
<feature type="region of interest" description="Disordered" evidence="7">
    <location>
        <begin position="112"/>
        <end position="131"/>
    </location>
</feature>
<dbReference type="Proteomes" id="UP000000539">
    <property type="component" value="Chromosome 38"/>
</dbReference>
<dbReference type="FunCoup" id="A0A8V0Y4X1">
    <property type="interactions" value="1203"/>
</dbReference>
<dbReference type="GO" id="GO:0005730">
    <property type="term" value="C:nucleolus"/>
    <property type="evidence" value="ECO:0000318"/>
    <property type="project" value="GO_Central"/>
</dbReference>
<accession>A0A8V0Y4X1</accession>
<gene>
    <name evidence="8" type="primary">GLTSCR2</name>
</gene>
<evidence type="ECO:0000256" key="3">
    <source>
        <dbReference type="ARBA" id="ARBA00008838"/>
    </source>
</evidence>
<name>A0A8V0Y4X1_CHICK</name>
<dbReference type="GO" id="GO:0042802">
    <property type="term" value="F:identical protein binding"/>
    <property type="evidence" value="ECO:0007669"/>
    <property type="project" value="Ensembl"/>
</dbReference>
<reference evidence="8" key="1">
    <citation type="submission" date="2020-11" db="EMBL/GenBank/DDBJ databases">
        <title>Gallus gallus (Chicken) genome, bGalGal1, GRCg7b, maternal haplotype autosomes + Z &amp; W.</title>
        <authorList>
            <person name="Warren W."/>
            <person name="Formenti G."/>
            <person name="Fedrigo O."/>
            <person name="Haase B."/>
            <person name="Mountcastle J."/>
            <person name="Balacco J."/>
            <person name="Tracey A."/>
            <person name="Schneider V."/>
            <person name="Okimoto R."/>
            <person name="Cheng H."/>
            <person name="Hawken R."/>
            <person name="Howe K."/>
            <person name="Jarvis E.D."/>
        </authorList>
    </citation>
    <scope>NUCLEOTIDE SEQUENCE [LARGE SCALE GENOMIC DNA]</scope>
    <source>
        <strain evidence="8">Broiler</strain>
    </source>
</reference>
<proteinExistence type="inferred from homology"/>
<comment type="subcellular location">
    <subcellularLocation>
        <location evidence="1">Nucleus</location>
        <location evidence="1">Nucleolus</location>
    </subcellularLocation>
    <subcellularLocation>
        <location evidence="2">Nucleus</location>
        <location evidence="2">Nucleoplasm</location>
    </subcellularLocation>
</comment>
<dbReference type="GO" id="GO:0039535">
    <property type="term" value="P:regulation of RIG-I signaling pathway"/>
    <property type="evidence" value="ECO:0007669"/>
    <property type="project" value="Ensembl"/>
</dbReference>
<dbReference type="GO" id="GO:0042981">
    <property type="term" value="P:regulation of apoptotic process"/>
    <property type="evidence" value="ECO:0007669"/>
    <property type="project" value="Ensembl"/>
</dbReference>
<feature type="region of interest" description="Disordered" evidence="7">
    <location>
        <begin position="200"/>
        <end position="224"/>
    </location>
</feature>
<evidence type="ECO:0000256" key="5">
    <source>
        <dbReference type="ARBA" id="ARBA00022517"/>
    </source>
</evidence>
<comment type="similarity">
    <text evidence="3">Belongs to the NOP53 family.</text>
</comment>
<feature type="compositionally biased region" description="Basic residues" evidence="7">
    <location>
        <begin position="116"/>
        <end position="131"/>
    </location>
</feature>
<evidence type="ECO:0000256" key="6">
    <source>
        <dbReference type="ARBA" id="ARBA00023242"/>
    </source>
</evidence>
<organism evidence="8 9">
    <name type="scientific">Gallus gallus</name>
    <name type="common">Chicken</name>
    <dbReference type="NCBI Taxonomy" id="9031"/>
    <lineage>
        <taxon>Eukaryota</taxon>
        <taxon>Metazoa</taxon>
        <taxon>Chordata</taxon>
        <taxon>Craniata</taxon>
        <taxon>Vertebrata</taxon>
        <taxon>Euteleostomi</taxon>
        <taxon>Archelosauria</taxon>
        <taxon>Archosauria</taxon>
        <taxon>Dinosauria</taxon>
        <taxon>Saurischia</taxon>
        <taxon>Theropoda</taxon>
        <taxon>Coelurosauria</taxon>
        <taxon>Aves</taxon>
        <taxon>Neognathae</taxon>
        <taxon>Galloanserae</taxon>
        <taxon>Galliformes</taxon>
        <taxon>Phasianidae</taxon>
        <taxon>Phasianinae</taxon>
        <taxon>Gallus</taxon>
    </lineage>
</organism>
<evidence type="ECO:0000313" key="8">
    <source>
        <dbReference type="Ensembl" id="ENSGALP00010011103.1"/>
    </source>
</evidence>
<dbReference type="GO" id="GO:0007095">
    <property type="term" value="P:mitotic G2 DNA damage checkpoint signaling"/>
    <property type="evidence" value="ECO:0007669"/>
    <property type="project" value="Ensembl"/>
</dbReference>
<dbReference type="InterPro" id="IPR011687">
    <property type="entry name" value="Nop53/GLTSCR2"/>
</dbReference>
<dbReference type="GO" id="GO:0071456">
    <property type="term" value="P:cellular response to hypoxia"/>
    <property type="evidence" value="ECO:0007669"/>
    <property type="project" value="Ensembl"/>
</dbReference>
<sequence>MRGTGRGVYVGVNGRGRYAACKGGGAERHVALCVAGRLVGWGGGSVCTGWAVRTVRVLQPRGGAFPAFPIPETGSAYAVLPVRPSPHALPTAMAAVAESLSFLGLTPSARDPATAVRRRNRGPRNRKKGWKRWAGPEARLGREIGDFLEDVTLQQRVAGGLIAEQPDAGLFFVDTGNAEKGRKRKNKIREKPLHIDLVLQPDSKVPPPKDILSHQIPNGKKERRRRQFWERLAQRGVLPRAERRLQTRLQNAAAPPRGPPREKAPEKGRVDPGRSFYDIWADDNPLERALVGQDSWFLQQTQKQRVKRPPRLQQKPSQLPAVEVIAPGGSYNPTFEDHQALLLKAHEVEVMKKRAEDKVERQLRFPTAAEAPTAETVFREQCEGLLEESEGEEEEEEEQKEEAVGGAQPSDPPRPPLRPGKKTEQQRRKEKEARAQELRRRQEKAWRCRQQQLFRLRSLGRQLRRWEQELLRRRRAREAKRREMEGRPRRLGRIKYEDPALEVQLSDELAESLRTLKPEGSVLHDRFKSLQKRSLIEPRERAKFKRKYRLKYVEKRAFREVTL</sequence>
<evidence type="ECO:0000256" key="7">
    <source>
        <dbReference type="SAM" id="MobiDB-lite"/>
    </source>
</evidence>
<dbReference type="GO" id="GO:0000122">
    <property type="term" value="P:negative regulation of transcription by RNA polymerase II"/>
    <property type="evidence" value="ECO:0007669"/>
    <property type="project" value="Ensembl"/>
</dbReference>
<feature type="region of interest" description="Disordered" evidence="7">
    <location>
        <begin position="248"/>
        <end position="273"/>
    </location>
</feature>
<dbReference type="GO" id="GO:1990173">
    <property type="term" value="P:protein localization to nucleoplasm"/>
    <property type="evidence" value="ECO:0007669"/>
    <property type="project" value="Ensembl"/>
</dbReference>
<dbReference type="GO" id="GO:0032436">
    <property type="term" value="P:positive regulation of proteasomal ubiquitin-dependent protein catabolic process"/>
    <property type="evidence" value="ECO:0007669"/>
    <property type="project" value="Ensembl"/>
</dbReference>
<dbReference type="GlyGen" id="A0A8V0Y4X1">
    <property type="glycosylation" value="1 site"/>
</dbReference>
<reference evidence="8" key="2">
    <citation type="submission" date="2025-08" db="UniProtKB">
        <authorList>
            <consortium name="Ensembl"/>
        </authorList>
    </citation>
    <scope>IDENTIFICATION</scope>
    <source>
        <strain evidence="8">broiler</strain>
    </source>
</reference>
<protein>
    <recommendedName>
        <fullName evidence="4">Ribosome biogenesis protein NOP53</fullName>
    </recommendedName>
</protein>
<dbReference type="GO" id="GO:0050821">
    <property type="term" value="P:protein stabilization"/>
    <property type="evidence" value="ECO:0007669"/>
    <property type="project" value="Ensembl"/>
</dbReference>
<dbReference type="GO" id="GO:0001650">
    <property type="term" value="C:fibrillar center"/>
    <property type="evidence" value="ECO:0007669"/>
    <property type="project" value="Ensembl"/>
</dbReference>